<comment type="caution">
    <text evidence="2">The sequence shown here is derived from an EMBL/GenBank/DDBJ whole genome shotgun (WGS) entry which is preliminary data.</text>
</comment>
<dbReference type="AlphaFoldDB" id="A0A124IF24"/>
<dbReference type="STRING" id="909626.AQJ91_16085"/>
<protein>
    <submittedName>
        <fullName evidence="2">Actinorhodin polyketide synthase</fullName>
    </submittedName>
</protein>
<keyword evidence="3" id="KW-1185">Reference proteome</keyword>
<accession>A0A124IF24</accession>
<reference evidence="2 3" key="1">
    <citation type="submission" date="2015-10" db="EMBL/GenBank/DDBJ databases">
        <title>Draft genome sequence of Streptomyces sp. RV15, isolated from a marine sponge.</title>
        <authorList>
            <person name="Ruckert C."/>
            <person name="Abdelmohsen U.R."/>
            <person name="Winkler A."/>
            <person name="Hentschel U."/>
            <person name="Kalinowski J."/>
            <person name="Kampfer P."/>
            <person name="Glaeser S."/>
        </authorList>
    </citation>
    <scope>NUCLEOTIDE SEQUENCE [LARGE SCALE GENOMIC DNA]</scope>
    <source>
        <strain evidence="2 3">RV15</strain>
    </source>
</reference>
<dbReference type="InterPro" id="IPR036736">
    <property type="entry name" value="ACP-like_sf"/>
</dbReference>
<dbReference type="SUPFAM" id="SSF47336">
    <property type="entry name" value="ACP-like"/>
    <property type="match status" value="1"/>
</dbReference>
<organism evidence="2 3">
    <name type="scientific">Streptomyces dysideae</name>
    <dbReference type="NCBI Taxonomy" id="909626"/>
    <lineage>
        <taxon>Bacteria</taxon>
        <taxon>Bacillati</taxon>
        <taxon>Actinomycetota</taxon>
        <taxon>Actinomycetes</taxon>
        <taxon>Kitasatosporales</taxon>
        <taxon>Streptomycetaceae</taxon>
        <taxon>Streptomyces</taxon>
    </lineage>
</organism>
<dbReference type="Pfam" id="PF00550">
    <property type="entry name" value="PP-binding"/>
    <property type="match status" value="1"/>
</dbReference>
<dbReference type="Proteomes" id="UP000053260">
    <property type="component" value="Unassembled WGS sequence"/>
</dbReference>
<evidence type="ECO:0000313" key="3">
    <source>
        <dbReference type="Proteomes" id="UP000053260"/>
    </source>
</evidence>
<evidence type="ECO:0000259" key="1">
    <source>
        <dbReference type="PROSITE" id="PS50075"/>
    </source>
</evidence>
<proteinExistence type="predicted"/>
<dbReference type="InterPro" id="IPR009081">
    <property type="entry name" value="PP-bd_ACP"/>
</dbReference>
<dbReference type="EMBL" id="LMXB01000042">
    <property type="protein sequence ID" value="KUO20106.1"/>
    <property type="molecule type" value="Genomic_DNA"/>
</dbReference>
<evidence type="ECO:0000313" key="2">
    <source>
        <dbReference type="EMBL" id="KUO20106.1"/>
    </source>
</evidence>
<dbReference type="PROSITE" id="PS50075">
    <property type="entry name" value="CARRIER"/>
    <property type="match status" value="1"/>
</dbReference>
<name>A0A124IF24_9ACTN</name>
<dbReference type="Gene3D" id="1.10.1200.10">
    <property type="entry name" value="ACP-like"/>
    <property type="match status" value="1"/>
</dbReference>
<sequence length="86" mass="9255">MTLSELGELLLECVGAPEEGMALEGEEALDTPFLEFGYDSLALLQVTSVINRKYGIVLDDDAVAEAETPRMLLQMISVAPRAGAVR</sequence>
<gene>
    <name evidence="2" type="ORF">AQJ91_16085</name>
</gene>
<feature type="domain" description="Carrier" evidence="1">
    <location>
        <begin position="1"/>
        <end position="80"/>
    </location>
</feature>